<accession>A0A917H2C6</accession>
<evidence type="ECO:0000256" key="2">
    <source>
        <dbReference type="ARBA" id="ARBA00010708"/>
    </source>
</evidence>
<dbReference type="InterPro" id="IPR000565">
    <property type="entry name" value="Topo_IIA_B"/>
</dbReference>
<keyword evidence="10 11" id="KW-0413">Isomerase</keyword>
<dbReference type="InterPro" id="IPR034160">
    <property type="entry name" value="TOPRIM_GyrB"/>
</dbReference>
<evidence type="ECO:0000256" key="11">
    <source>
        <dbReference type="HAMAP-Rule" id="MF_01898"/>
    </source>
</evidence>
<feature type="site" description="Interaction with DNA" evidence="11">
    <location>
        <position position="481"/>
    </location>
</feature>
<keyword evidence="5 11" id="KW-0547">Nucleotide-binding</keyword>
<comment type="subcellular location">
    <subcellularLocation>
        <location evidence="11">Cytoplasm</location>
    </subcellularLocation>
</comment>
<reference evidence="14" key="2">
    <citation type="submission" date="2020-09" db="EMBL/GenBank/DDBJ databases">
        <authorList>
            <person name="Sun Q."/>
            <person name="Zhou Y."/>
        </authorList>
    </citation>
    <scope>NUCLEOTIDE SEQUENCE</scope>
    <source>
        <strain evidence="14">CGMCC 1.12997</strain>
    </source>
</reference>
<dbReference type="Pfam" id="PF00986">
    <property type="entry name" value="DNA_gyraseB_C"/>
    <property type="match status" value="1"/>
</dbReference>
<dbReference type="SMART" id="SM00433">
    <property type="entry name" value="TOP2c"/>
    <property type="match status" value="1"/>
</dbReference>
<proteinExistence type="inferred from homology"/>
<evidence type="ECO:0000259" key="13">
    <source>
        <dbReference type="PROSITE" id="PS50880"/>
    </source>
</evidence>
<dbReference type="SUPFAM" id="SSF55874">
    <property type="entry name" value="ATPase domain of HSP90 chaperone/DNA topoisomerase II/histidine kinase"/>
    <property type="match status" value="1"/>
</dbReference>
<dbReference type="InterPro" id="IPR014721">
    <property type="entry name" value="Ribsml_uS5_D2-typ_fold_subgr"/>
</dbReference>
<keyword evidence="9" id="KW-0238">DNA-binding</keyword>
<dbReference type="GO" id="GO:0005694">
    <property type="term" value="C:chromosome"/>
    <property type="evidence" value="ECO:0007669"/>
    <property type="project" value="InterPro"/>
</dbReference>
<dbReference type="InterPro" id="IPR011557">
    <property type="entry name" value="GyrB"/>
</dbReference>
<dbReference type="NCBIfam" id="TIGR01059">
    <property type="entry name" value="gyrB"/>
    <property type="match status" value="1"/>
</dbReference>
<gene>
    <name evidence="11" type="primary">gyrB</name>
    <name evidence="14" type="ORF">GCM10011585_02840</name>
</gene>
<keyword evidence="8 11" id="KW-0799">Topoisomerase</keyword>
<evidence type="ECO:0000256" key="12">
    <source>
        <dbReference type="SAM" id="MobiDB-lite"/>
    </source>
</evidence>
<dbReference type="InterPro" id="IPR006171">
    <property type="entry name" value="TOPRIM_dom"/>
</dbReference>
<dbReference type="AlphaFoldDB" id="A0A917H2C6"/>
<feature type="region of interest" description="Disordered" evidence="12">
    <location>
        <begin position="1"/>
        <end position="30"/>
    </location>
</feature>
<dbReference type="PRINTS" id="PR01159">
    <property type="entry name" value="DNAGYRASEB"/>
</dbReference>
<dbReference type="FunFam" id="3.30.230.10:FF:000005">
    <property type="entry name" value="DNA gyrase subunit B"/>
    <property type="match status" value="1"/>
</dbReference>
<dbReference type="Gene3D" id="3.40.50.670">
    <property type="match status" value="2"/>
</dbReference>
<comment type="caution">
    <text evidence="14">The sequence shown here is derived from an EMBL/GenBank/DDBJ whole genome shotgun (WGS) entry which is preliminary data.</text>
</comment>
<dbReference type="FunFam" id="3.40.50.670:FF:000001">
    <property type="entry name" value="DNA topoisomerase 2"/>
    <property type="match status" value="1"/>
</dbReference>
<dbReference type="NCBIfam" id="NF004189">
    <property type="entry name" value="PRK05644.1"/>
    <property type="match status" value="1"/>
</dbReference>
<dbReference type="GO" id="GO:0005524">
    <property type="term" value="F:ATP binding"/>
    <property type="evidence" value="ECO:0007669"/>
    <property type="project" value="UniProtKB-UniRule"/>
</dbReference>
<comment type="catalytic activity">
    <reaction evidence="1 11">
        <text>ATP-dependent breakage, passage and rejoining of double-stranded DNA.</text>
        <dbReference type="EC" id="5.6.2.2"/>
    </reaction>
</comment>
<dbReference type="PRINTS" id="PR00418">
    <property type="entry name" value="TPI2FAMILY"/>
</dbReference>
<dbReference type="Pfam" id="PF01751">
    <property type="entry name" value="Toprim"/>
    <property type="match status" value="1"/>
</dbReference>
<evidence type="ECO:0000256" key="10">
    <source>
        <dbReference type="ARBA" id="ARBA00023235"/>
    </source>
</evidence>
<feature type="compositionally biased region" description="Acidic residues" evidence="12">
    <location>
        <begin position="752"/>
        <end position="764"/>
    </location>
</feature>
<dbReference type="NCBIfam" id="NF011501">
    <property type="entry name" value="PRK14939.1"/>
    <property type="match status" value="1"/>
</dbReference>
<dbReference type="FunFam" id="3.30.565.10:FF:000002">
    <property type="entry name" value="DNA gyrase subunit B"/>
    <property type="match status" value="1"/>
</dbReference>
<keyword evidence="15" id="KW-1185">Reference proteome</keyword>
<feature type="binding site" evidence="11">
    <location>
        <position position="530"/>
    </location>
    <ligand>
        <name>Mg(2+)</name>
        <dbReference type="ChEBI" id="CHEBI:18420"/>
        <label>2</label>
    </ligand>
</feature>
<keyword evidence="6 11" id="KW-0067">ATP-binding</keyword>
<reference evidence="14" key="1">
    <citation type="journal article" date="2014" name="Int. J. Syst. Evol. Microbiol.">
        <title>Complete genome sequence of Corynebacterium casei LMG S-19264T (=DSM 44701T), isolated from a smear-ripened cheese.</title>
        <authorList>
            <consortium name="US DOE Joint Genome Institute (JGI-PGF)"/>
            <person name="Walter F."/>
            <person name="Albersmeier A."/>
            <person name="Kalinowski J."/>
            <person name="Ruckert C."/>
        </authorList>
    </citation>
    <scope>NUCLEOTIDE SEQUENCE</scope>
    <source>
        <strain evidence="14">CGMCC 1.12997</strain>
    </source>
</reference>
<comment type="function">
    <text evidence="11">A type II topoisomerase that negatively supercoils closed circular double-stranded (ds) DNA in an ATP-dependent manner to modulate DNA topology and maintain chromosomes in an underwound state. Negative supercoiling favors strand separation, and DNA replication, transcription, recombination and repair, all of which involve strand separation. Also able to catalyze the interconversion of other topological isomers of dsDNA rings, including catenanes and knotted rings. Type II topoisomerases break and join 2 DNA strands simultaneously in an ATP-dependent manner.</text>
</comment>
<feature type="compositionally biased region" description="Polar residues" evidence="12">
    <location>
        <begin position="1"/>
        <end position="20"/>
    </location>
</feature>
<sequence>MATTAIPTDTELSALQSDTATPAPKKESGGYSAENITVLEGLAAVRLRPAMYIGSTGEQGLHHLVYEVVDNSVDEALGGHATRIDVTIHVDNSITVTDDGRGIPVDDKVINGEKMPAVQVVLTMLHAGGKFDASNYKVSGGLHGVGVSCVNALSEEFDVEIWRDGHAWEQDYSKGAPTSTLRKMGPSKRKGTKIHFLPDKSIFTVTEFSYDTLAQRLRELAFLNKGLEIHLTDERTTDAKTGESKHQEFKYVGGIAEFIKLLNKGKTVLHEKPIYMEAERDNVAMEIGLQYNDAYSETVFTFANNINTIDGGTHLSGFKTALTRTINAAGQSLGLFKDVKENLSGDDVREGLVVVISVKLSQPQFEGQTKGKLNSDIAGTVQAFVNERLGGFLEQNPSVAKKIINKAIDAARAREAARKARDLTRRKGALDGGGLPGKLADCSERQPDRCELYLVEGESAGGTAKQGRDRKFQAILPLKGKILNVEKARYDKMLGHEEIRAMITALGCGIGKDDFDASKLRYGKLILMTDADVDGSHIRTLLLTFFFRHMTELIKRGHVYIAQPPLYRIKKGKFEQYIKDDREYVSVMVKRASDGMVIRYGEGGATLEGSALTKFMTQLNDYLGFFDKVQKRLRNEEVTQAFAEIFANEGKDSARRVDFESPAKLEAMHARLQAVAKTYQFKHVGDVVLDEEHRMYSVNFTDAQGAVRSIDWTLASTAESRQMLGKHAQIREQLKGPFFIEYSAKTKKEAAAEEAEEAASEEGVAETAAAPGTALEAKPGKRASKASHDPVEKQTAREVFEYVIEQGRKEYQVQRYKGLGEMTAPQLWETTMDPERRTLLQVKLEDLAACEEIFTTLMGEDVESRRKFIEENALDVKNLDI</sequence>
<dbReference type="RefSeq" id="WP_188552377.1">
    <property type="nucleotide sequence ID" value="NZ_BMGT01000001.1"/>
</dbReference>
<evidence type="ECO:0000256" key="4">
    <source>
        <dbReference type="ARBA" id="ARBA00022723"/>
    </source>
</evidence>
<dbReference type="InterPro" id="IPR020568">
    <property type="entry name" value="Ribosomal_Su5_D2-typ_SF"/>
</dbReference>
<dbReference type="CDD" id="cd16928">
    <property type="entry name" value="HATPase_GyrB-like"/>
    <property type="match status" value="1"/>
</dbReference>
<evidence type="ECO:0000256" key="8">
    <source>
        <dbReference type="ARBA" id="ARBA00023029"/>
    </source>
</evidence>
<evidence type="ECO:0000313" key="14">
    <source>
        <dbReference type="EMBL" id="GGG64680.1"/>
    </source>
</evidence>
<feature type="site" description="Interaction with DNA" evidence="11">
    <location>
        <position position="484"/>
    </location>
</feature>
<dbReference type="InterPro" id="IPR013506">
    <property type="entry name" value="Topo_IIA_bsu_dom2"/>
</dbReference>
<feature type="binding site" evidence="11">
    <location>
        <position position="532"/>
    </location>
    <ligand>
        <name>Mg(2+)</name>
        <dbReference type="ChEBI" id="CHEBI:18420"/>
        <label>2</label>
    </ligand>
</feature>
<evidence type="ECO:0000256" key="1">
    <source>
        <dbReference type="ARBA" id="ARBA00000185"/>
    </source>
</evidence>
<name>A0A917H2C6_9BACT</name>
<evidence type="ECO:0000313" key="15">
    <source>
        <dbReference type="Proteomes" id="UP000647241"/>
    </source>
</evidence>
<dbReference type="PROSITE" id="PS50880">
    <property type="entry name" value="TOPRIM"/>
    <property type="match status" value="1"/>
</dbReference>
<evidence type="ECO:0000256" key="5">
    <source>
        <dbReference type="ARBA" id="ARBA00022741"/>
    </source>
</evidence>
<dbReference type="SUPFAM" id="SSF54211">
    <property type="entry name" value="Ribosomal protein S5 domain 2-like"/>
    <property type="match status" value="1"/>
</dbReference>
<dbReference type="GO" id="GO:0003677">
    <property type="term" value="F:DNA binding"/>
    <property type="evidence" value="ECO:0007669"/>
    <property type="project" value="UniProtKB-KW"/>
</dbReference>
<comment type="cofactor">
    <cofactor evidence="11">
        <name>Mg(2+)</name>
        <dbReference type="ChEBI" id="CHEBI:18420"/>
    </cofactor>
    <cofactor evidence="11">
        <name>Mn(2+)</name>
        <dbReference type="ChEBI" id="CHEBI:29035"/>
    </cofactor>
    <cofactor evidence="11">
        <name>Ca(2+)</name>
        <dbReference type="ChEBI" id="CHEBI:29108"/>
    </cofactor>
    <text evidence="11">Binds two Mg(2+) per subunit. The magnesium ions form salt bridges with both the protein and the DNA. Can also accept other divalent metal cations, such as Mn(2+) or Ca(2+).</text>
</comment>
<dbReference type="Gene3D" id="3.30.230.10">
    <property type="match status" value="1"/>
</dbReference>
<dbReference type="Proteomes" id="UP000647241">
    <property type="component" value="Unassembled WGS sequence"/>
</dbReference>
<dbReference type="Pfam" id="PF02518">
    <property type="entry name" value="HATPase_c"/>
    <property type="match status" value="1"/>
</dbReference>
<dbReference type="GO" id="GO:0046872">
    <property type="term" value="F:metal ion binding"/>
    <property type="evidence" value="ECO:0007669"/>
    <property type="project" value="UniProtKB-KW"/>
</dbReference>
<feature type="domain" description="Toprim" evidence="13">
    <location>
        <begin position="450"/>
        <end position="565"/>
    </location>
</feature>
<dbReference type="InterPro" id="IPR036890">
    <property type="entry name" value="HATPase_C_sf"/>
</dbReference>
<dbReference type="GO" id="GO:0003918">
    <property type="term" value="F:DNA topoisomerase type II (double strand cut, ATP-hydrolyzing) activity"/>
    <property type="evidence" value="ECO:0007669"/>
    <property type="project" value="UniProtKB-UniRule"/>
</dbReference>
<keyword evidence="7 11" id="KW-0460">Magnesium</keyword>
<dbReference type="PANTHER" id="PTHR45866:SF1">
    <property type="entry name" value="DNA GYRASE SUBUNIT B, MITOCHONDRIAL"/>
    <property type="match status" value="1"/>
</dbReference>
<organism evidence="14 15">
    <name type="scientific">Edaphobacter dinghuensis</name>
    <dbReference type="NCBI Taxonomy" id="1560005"/>
    <lineage>
        <taxon>Bacteria</taxon>
        <taxon>Pseudomonadati</taxon>
        <taxon>Acidobacteriota</taxon>
        <taxon>Terriglobia</taxon>
        <taxon>Terriglobales</taxon>
        <taxon>Acidobacteriaceae</taxon>
        <taxon>Edaphobacter</taxon>
    </lineage>
</organism>
<dbReference type="CDD" id="cd00822">
    <property type="entry name" value="TopoII_Trans_DNA_gyrase"/>
    <property type="match status" value="1"/>
</dbReference>
<dbReference type="GO" id="GO:0005737">
    <property type="term" value="C:cytoplasm"/>
    <property type="evidence" value="ECO:0007669"/>
    <property type="project" value="UniProtKB-SubCell"/>
</dbReference>
<dbReference type="InterPro" id="IPR002288">
    <property type="entry name" value="DNA_gyrase_B_C"/>
</dbReference>
<dbReference type="InterPro" id="IPR049353">
    <property type="entry name" value="GyrB_hook"/>
</dbReference>
<dbReference type="EC" id="5.6.2.2" evidence="11"/>
<comment type="subunit">
    <text evidence="11">Heterotetramer, composed of two GyrA and two GyrB chains. In the heterotetramer, GyrA contains the active site tyrosine that forms a transient covalent intermediate with DNA, while GyrB binds cofactors and catalyzes ATP hydrolysis.</text>
</comment>
<feature type="region of interest" description="Disordered" evidence="12">
    <location>
        <begin position="751"/>
        <end position="792"/>
    </location>
</feature>
<protein>
    <recommendedName>
        <fullName evidence="11">DNA gyrase subunit B</fullName>
        <ecNumber evidence="11">5.6.2.2</ecNumber>
    </recommendedName>
</protein>
<dbReference type="SMART" id="SM00387">
    <property type="entry name" value="HATPase_c"/>
    <property type="match status" value="1"/>
</dbReference>
<evidence type="ECO:0000256" key="6">
    <source>
        <dbReference type="ARBA" id="ARBA00022840"/>
    </source>
</evidence>
<keyword evidence="4 11" id="KW-0479">Metal-binding</keyword>
<dbReference type="PANTHER" id="PTHR45866">
    <property type="entry name" value="DNA GYRASE/TOPOISOMERASE SUBUNIT B"/>
    <property type="match status" value="1"/>
</dbReference>
<evidence type="ECO:0000256" key="7">
    <source>
        <dbReference type="ARBA" id="ARBA00022842"/>
    </source>
</evidence>
<evidence type="ECO:0000256" key="3">
    <source>
        <dbReference type="ARBA" id="ARBA00022490"/>
    </source>
</evidence>
<comment type="miscellaneous">
    <text evidence="11">Few gyrases are as efficient as E.coli at forming negative supercoils. Not all organisms have 2 type II topoisomerases; in organisms with a single type II topoisomerase this enzyme also has to decatenate newly replicated chromosomes.</text>
</comment>
<dbReference type="GO" id="GO:0006261">
    <property type="term" value="P:DNA-templated DNA replication"/>
    <property type="evidence" value="ECO:0007669"/>
    <property type="project" value="UniProtKB-UniRule"/>
</dbReference>
<dbReference type="EMBL" id="BMGT01000001">
    <property type="protein sequence ID" value="GGG64680.1"/>
    <property type="molecule type" value="Genomic_DNA"/>
</dbReference>
<dbReference type="InterPro" id="IPR013760">
    <property type="entry name" value="Topo_IIA-like_dom_sf"/>
</dbReference>
<keyword evidence="3 11" id="KW-0963">Cytoplasm</keyword>
<dbReference type="Pfam" id="PF00204">
    <property type="entry name" value="DNA_gyraseB"/>
    <property type="match status" value="1"/>
</dbReference>
<feature type="binding site" evidence="11">
    <location>
        <position position="456"/>
    </location>
    <ligand>
        <name>Mg(2+)</name>
        <dbReference type="ChEBI" id="CHEBI:18420"/>
        <label>1</label>
        <note>catalytic</note>
    </ligand>
</feature>
<dbReference type="InterPro" id="IPR013759">
    <property type="entry name" value="Topo_IIA_B_C"/>
</dbReference>
<dbReference type="Pfam" id="PF21249">
    <property type="entry name" value="GyrB_hook"/>
    <property type="match status" value="1"/>
</dbReference>
<dbReference type="GO" id="GO:0006265">
    <property type="term" value="P:DNA topological change"/>
    <property type="evidence" value="ECO:0007669"/>
    <property type="project" value="UniProtKB-UniRule"/>
</dbReference>
<feature type="binding site" evidence="11">
    <location>
        <position position="530"/>
    </location>
    <ligand>
        <name>Mg(2+)</name>
        <dbReference type="ChEBI" id="CHEBI:18420"/>
        <label>1</label>
        <note>catalytic</note>
    </ligand>
</feature>
<comment type="similarity">
    <text evidence="2 11">Belongs to the type II topoisomerase GyrB family.</text>
</comment>
<dbReference type="InterPro" id="IPR003594">
    <property type="entry name" value="HATPase_dom"/>
</dbReference>
<dbReference type="HAMAP" id="MF_01898">
    <property type="entry name" value="GyrB"/>
    <property type="match status" value="1"/>
</dbReference>
<dbReference type="SUPFAM" id="SSF56719">
    <property type="entry name" value="Type II DNA topoisomerase"/>
    <property type="match status" value="1"/>
</dbReference>
<dbReference type="Gene3D" id="3.30.565.10">
    <property type="entry name" value="Histidine kinase-like ATPase, C-terminal domain"/>
    <property type="match status" value="1"/>
</dbReference>
<dbReference type="InterPro" id="IPR001241">
    <property type="entry name" value="Topo_IIA"/>
</dbReference>
<evidence type="ECO:0000256" key="9">
    <source>
        <dbReference type="ARBA" id="ARBA00023125"/>
    </source>
</evidence>
<dbReference type="CDD" id="cd03366">
    <property type="entry name" value="TOPRIM_TopoIIA_GyrB"/>
    <property type="match status" value="1"/>
</dbReference>